<feature type="signal peptide" evidence="2">
    <location>
        <begin position="1"/>
        <end position="44"/>
    </location>
</feature>
<dbReference type="OrthoDB" id="253793at2"/>
<reference evidence="3 4" key="1">
    <citation type="journal article" date="2003" name="Proc. Natl. Acad. Sci. U.S.A.">
        <title>Complete genome sequence of the marine planctomycete Pirellula sp. strain 1.</title>
        <authorList>
            <person name="Gloeckner F.O."/>
            <person name="Kube M."/>
            <person name="Bauer M."/>
            <person name="Teeling H."/>
            <person name="Lombardot T."/>
            <person name="Ludwig W."/>
            <person name="Gade D."/>
            <person name="Beck A."/>
            <person name="Borzym K."/>
            <person name="Heitmann K."/>
            <person name="Rabus R."/>
            <person name="Schlesner H."/>
            <person name="Amann R."/>
            <person name="Reinhardt R."/>
        </authorList>
    </citation>
    <scope>NUCLEOTIDE SEQUENCE [LARGE SCALE GENOMIC DNA]</scope>
    <source>
        <strain evidence="4">DSM 10527 / NCIMB 13988 / SH1</strain>
    </source>
</reference>
<evidence type="ECO:0000256" key="2">
    <source>
        <dbReference type="SAM" id="SignalP"/>
    </source>
</evidence>
<evidence type="ECO:0008006" key="5">
    <source>
        <dbReference type="Google" id="ProtNLM"/>
    </source>
</evidence>
<dbReference type="EMBL" id="BX294156">
    <property type="protein sequence ID" value="CAD77874.1"/>
    <property type="molecule type" value="Genomic_DNA"/>
</dbReference>
<dbReference type="Proteomes" id="UP000001025">
    <property type="component" value="Chromosome"/>
</dbReference>
<accession>Q7UHU5</accession>
<protein>
    <recommendedName>
        <fullName evidence="5">Secreted protein</fullName>
    </recommendedName>
</protein>
<dbReference type="EnsemblBacteria" id="CAD77874">
    <property type="protein sequence ID" value="CAD77874"/>
    <property type="gene ID" value="RB12968"/>
</dbReference>
<keyword evidence="2" id="KW-0732">Signal</keyword>
<dbReference type="InParanoid" id="Q7UHU5"/>
<evidence type="ECO:0000313" key="3">
    <source>
        <dbReference type="EMBL" id="CAD77874.1"/>
    </source>
</evidence>
<proteinExistence type="predicted"/>
<dbReference type="HOGENOM" id="CLU_453214_0_0_0"/>
<keyword evidence="4" id="KW-1185">Reference proteome</keyword>
<name>Q7UHU5_RHOBA</name>
<evidence type="ECO:0000313" key="4">
    <source>
        <dbReference type="Proteomes" id="UP000001025"/>
    </source>
</evidence>
<gene>
    <name evidence="3" type="ordered locus">RB12968</name>
</gene>
<sequence length="665" mass="74620">MNPLRSPRFGRSFAPKFPVVTLMMPLACLLVATAWLSSPSVAFAQSSATDNESRTTVPAPRLLPSGTLAYLRIDDVNDIREDWGESSLGKMLNDPKMRPFVSDIYQILTDLFEKPGKEMGLTLDELRSLPQGQVAIALLEGPPPEEKTDEEKADEEEDDDAIARRLRNKRRQQNSFALAIMIDAGPNNKEMETLVERLMGLAEKNRMIIQNEQIGSIELTRLVRQRGDGDVIEWFEQDGFYVIGLGRTIAQSIAKKMNDEQRDTSQSSGRSRRTVKTTSADSETLAQNADFIAVMSRSIGAEAEIPQITFFVNPYGIAKRIIARSGSAFFIAPIVQDLGIEKIRGIGGSLFRGGEIVESIGHMHVLIDPPRDGFFGVLRPEDIEVSPPVWVPADAASFTCVGWDIETAFENVGKIVNRFAGEGSFEKNTEKPAKERFDLSLKEEVLPLMTGRVVTIQRYQLPANWNSMARAIAIEVKDAKEADKLLDRVKAKVPPQRMKPEVLRGKTAYFSEQRQFDQPGIRVPENSVMLLGNWLLFCDSREVLQQVLRAEAGEIDRLADDEDYVLLTSELGAKLEGETPFLFQFNRDAETYRILYEMANSDETAQSVENRGGDNPMARRVAELMRRDDWPKWEELEKYFSVSGIFGYDEPGSIHIGSMNLRPIE</sequence>
<evidence type="ECO:0000256" key="1">
    <source>
        <dbReference type="SAM" id="MobiDB-lite"/>
    </source>
</evidence>
<dbReference type="KEGG" id="rba:RB12968"/>
<feature type="region of interest" description="Disordered" evidence="1">
    <location>
        <begin position="256"/>
        <end position="281"/>
    </location>
</feature>
<dbReference type="AlphaFoldDB" id="Q7UHU5"/>
<feature type="chain" id="PRO_5004295351" description="Secreted protein" evidence="2">
    <location>
        <begin position="45"/>
        <end position="665"/>
    </location>
</feature>
<dbReference type="PATRIC" id="fig|243090.15.peg.6282"/>
<feature type="region of interest" description="Disordered" evidence="1">
    <location>
        <begin position="139"/>
        <end position="159"/>
    </location>
</feature>
<organism evidence="3 4">
    <name type="scientific">Rhodopirellula baltica (strain DSM 10527 / NCIMB 13988 / SH1)</name>
    <dbReference type="NCBI Taxonomy" id="243090"/>
    <lineage>
        <taxon>Bacteria</taxon>
        <taxon>Pseudomonadati</taxon>
        <taxon>Planctomycetota</taxon>
        <taxon>Planctomycetia</taxon>
        <taxon>Pirellulales</taxon>
        <taxon>Pirellulaceae</taxon>
        <taxon>Rhodopirellula</taxon>
    </lineage>
</organism>
<dbReference type="eggNOG" id="ENOG502ZP6D">
    <property type="taxonomic scope" value="Bacteria"/>
</dbReference>